<sequence length="31" mass="3449">MASWCDNLAAPPRVLIAPREHENPFLRVSAS</sequence>
<accession>A0A0A9ELS0</accession>
<dbReference type="AlphaFoldDB" id="A0A0A9ELS0"/>
<dbReference type="EMBL" id="GBRH01196241">
    <property type="protein sequence ID" value="JAE01655.1"/>
    <property type="molecule type" value="Transcribed_RNA"/>
</dbReference>
<proteinExistence type="predicted"/>
<protein>
    <submittedName>
        <fullName evidence="1">Uncharacterized protein</fullName>
    </submittedName>
</protein>
<reference evidence="1" key="2">
    <citation type="journal article" date="2015" name="Data Brief">
        <title>Shoot transcriptome of the giant reed, Arundo donax.</title>
        <authorList>
            <person name="Barrero R.A."/>
            <person name="Guerrero F.D."/>
            <person name="Moolhuijzen P."/>
            <person name="Goolsby J.A."/>
            <person name="Tidwell J."/>
            <person name="Bellgard S.E."/>
            <person name="Bellgard M.I."/>
        </authorList>
    </citation>
    <scope>NUCLEOTIDE SEQUENCE</scope>
    <source>
        <tissue evidence="1">Shoot tissue taken approximately 20 cm above the soil surface</tissue>
    </source>
</reference>
<reference evidence="1" key="1">
    <citation type="submission" date="2014-09" db="EMBL/GenBank/DDBJ databases">
        <authorList>
            <person name="Magalhaes I.L.F."/>
            <person name="Oliveira U."/>
            <person name="Santos F.R."/>
            <person name="Vidigal T.H.D.A."/>
            <person name="Brescovit A.D."/>
            <person name="Santos A.J."/>
        </authorList>
    </citation>
    <scope>NUCLEOTIDE SEQUENCE</scope>
    <source>
        <tissue evidence="1">Shoot tissue taken approximately 20 cm above the soil surface</tissue>
    </source>
</reference>
<organism evidence="1">
    <name type="scientific">Arundo donax</name>
    <name type="common">Giant reed</name>
    <name type="synonym">Donax arundinaceus</name>
    <dbReference type="NCBI Taxonomy" id="35708"/>
    <lineage>
        <taxon>Eukaryota</taxon>
        <taxon>Viridiplantae</taxon>
        <taxon>Streptophyta</taxon>
        <taxon>Embryophyta</taxon>
        <taxon>Tracheophyta</taxon>
        <taxon>Spermatophyta</taxon>
        <taxon>Magnoliopsida</taxon>
        <taxon>Liliopsida</taxon>
        <taxon>Poales</taxon>
        <taxon>Poaceae</taxon>
        <taxon>PACMAD clade</taxon>
        <taxon>Arundinoideae</taxon>
        <taxon>Arundineae</taxon>
        <taxon>Arundo</taxon>
    </lineage>
</organism>
<name>A0A0A9ELS0_ARUDO</name>
<evidence type="ECO:0000313" key="1">
    <source>
        <dbReference type="EMBL" id="JAE01655.1"/>
    </source>
</evidence>